<dbReference type="PANTHER" id="PTHR21600">
    <property type="entry name" value="MITOCHONDRIAL RNA PSEUDOURIDINE SYNTHASE"/>
    <property type="match status" value="1"/>
</dbReference>
<evidence type="ECO:0000256" key="5">
    <source>
        <dbReference type="PROSITE-ProRule" id="PRU00182"/>
    </source>
</evidence>
<dbReference type="PROSITE" id="PS50889">
    <property type="entry name" value="S4"/>
    <property type="match status" value="1"/>
</dbReference>
<dbReference type="Gene3D" id="3.10.290.10">
    <property type="entry name" value="RNA-binding S4 domain"/>
    <property type="match status" value="1"/>
</dbReference>
<feature type="compositionally biased region" description="Basic and acidic residues" evidence="7">
    <location>
        <begin position="25"/>
        <end position="34"/>
    </location>
</feature>
<evidence type="ECO:0000256" key="6">
    <source>
        <dbReference type="RuleBase" id="RU362028"/>
    </source>
</evidence>
<dbReference type="Pfam" id="PF01479">
    <property type="entry name" value="S4"/>
    <property type="match status" value="1"/>
</dbReference>
<comment type="function">
    <text evidence="6">Responsible for synthesis of pseudouridine from uracil.</text>
</comment>
<dbReference type="NCBIfam" id="TIGR00005">
    <property type="entry name" value="rluA_subfam"/>
    <property type="match status" value="1"/>
</dbReference>
<evidence type="ECO:0000256" key="4">
    <source>
        <dbReference type="PIRSR" id="PIRSR606225-1"/>
    </source>
</evidence>
<keyword evidence="3 6" id="KW-0413">Isomerase</keyword>
<evidence type="ECO:0000313" key="10">
    <source>
        <dbReference type="Proteomes" id="UP000288603"/>
    </source>
</evidence>
<evidence type="ECO:0000256" key="7">
    <source>
        <dbReference type="SAM" id="MobiDB-lite"/>
    </source>
</evidence>
<comment type="catalytic activity">
    <reaction evidence="1 6">
        <text>a uridine in RNA = a pseudouridine in RNA</text>
        <dbReference type="Rhea" id="RHEA:48348"/>
        <dbReference type="Rhea" id="RHEA-COMP:12068"/>
        <dbReference type="Rhea" id="RHEA-COMP:12069"/>
        <dbReference type="ChEBI" id="CHEBI:65314"/>
        <dbReference type="ChEBI" id="CHEBI:65315"/>
    </reaction>
</comment>
<dbReference type="InterPro" id="IPR006145">
    <property type="entry name" value="PsdUridine_synth_RsuA/RluA"/>
</dbReference>
<reference evidence="9 10" key="1">
    <citation type="submission" date="2018-12" db="EMBL/GenBank/DDBJ databases">
        <authorList>
            <person name="Li F."/>
        </authorList>
    </citation>
    <scope>NUCLEOTIDE SEQUENCE [LARGE SCALE GENOMIC DNA]</scope>
    <source>
        <strain evidence="9 10">8H24J-4-2</strain>
    </source>
</reference>
<dbReference type="SUPFAM" id="SSF55120">
    <property type="entry name" value="Pseudouridine synthase"/>
    <property type="match status" value="1"/>
</dbReference>
<dbReference type="Pfam" id="PF00849">
    <property type="entry name" value="PseudoU_synth_2"/>
    <property type="match status" value="1"/>
</dbReference>
<dbReference type="GO" id="GO:0003723">
    <property type="term" value="F:RNA binding"/>
    <property type="evidence" value="ECO:0007669"/>
    <property type="project" value="UniProtKB-KW"/>
</dbReference>
<dbReference type="SMART" id="SM00363">
    <property type="entry name" value="S4"/>
    <property type="match status" value="1"/>
</dbReference>
<dbReference type="InterPro" id="IPR050188">
    <property type="entry name" value="RluA_PseudoU_synthase"/>
</dbReference>
<comment type="caution">
    <text evidence="9">The sequence shown here is derived from an EMBL/GenBank/DDBJ whole genome shotgun (WGS) entry which is preliminary data.</text>
</comment>
<dbReference type="OrthoDB" id="9807829at2"/>
<dbReference type="GO" id="GO:0000455">
    <property type="term" value="P:enzyme-directed rRNA pseudouridine synthesis"/>
    <property type="evidence" value="ECO:0007669"/>
    <property type="project" value="TreeGrafter"/>
</dbReference>
<name>A0A3S4AJI6_9MICO</name>
<comment type="similarity">
    <text evidence="2 6">Belongs to the pseudouridine synthase RluA family.</text>
</comment>
<organism evidence="9 10">
    <name type="scientific">Labedella populi</name>
    <dbReference type="NCBI Taxonomy" id="2498850"/>
    <lineage>
        <taxon>Bacteria</taxon>
        <taxon>Bacillati</taxon>
        <taxon>Actinomycetota</taxon>
        <taxon>Actinomycetes</taxon>
        <taxon>Micrococcales</taxon>
        <taxon>Microbacteriaceae</taxon>
        <taxon>Labedella</taxon>
    </lineage>
</organism>
<dbReference type="InterPro" id="IPR006225">
    <property type="entry name" value="PsdUridine_synth_RluC/D"/>
</dbReference>
<feature type="active site" evidence="4">
    <location>
        <position position="188"/>
    </location>
</feature>
<dbReference type="EMBL" id="RZNC01000003">
    <property type="protein sequence ID" value="RWZ61481.1"/>
    <property type="molecule type" value="Genomic_DNA"/>
</dbReference>
<dbReference type="InterPro" id="IPR020103">
    <property type="entry name" value="PsdUridine_synth_cat_dom_sf"/>
</dbReference>
<keyword evidence="10" id="KW-1185">Reference proteome</keyword>
<keyword evidence="5" id="KW-0694">RNA-binding</keyword>
<feature type="region of interest" description="Disordered" evidence="7">
    <location>
        <begin position="1"/>
        <end position="57"/>
    </location>
</feature>
<accession>A0A3S4AJI6</accession>
<dbReference type="InterPro" id="IPR036986">
    <property type="entry name" value="S4_RNA-bd_sf"/>
</dbReference>
<dbReference type="EC" id="5.4.99.-" evidence="6"/>
<gene>
    <name evidence="9" type="ORF">ELQ92_10880</name>
</gene>
<evidence type="ECO:0000259" key="8">
    <source>
        <dbReference type="SMART" id="SM00363"/>
    </source>
</evidence>
<sequence>MTWLLRPQTSRWTDSTQRGRIPGTRSERAGPPRDRTRRRPSIAASRRPDVSESRSLFVPDGLEGSRVDAALAKMLGFSRSFAAEIIEAGGVTVDGRVVGKSDRLSGGAWIEVVWQPRAEATIVPIAVDDLGIVHDDDDIVVVDKPAGVAAHPSVGWNGPTVLGALAAAGFRISTSGAAERAGVVHRLDVGTSGLMVVAKSERAYTELKRAFHDREVDKIYHALVQGHPDPFAGTIDAPIGRHPKSDWKFAITAAGKPSVTHYETLEAFRSATLLEIHLETGRTHQIRVHMSAQRHPCVGDPLYGADPSLSERLGLTRQWLHAVRLGFVHPGSGEPVEFASPYPPDLQNALDVVGSD</sequence>
<evidence type="ECO:0000313" key="9">
    <source>
        <dbReference type="EMBL" id="RWZ61481.1"/>
    </source>
</evidence>
<dbReference type="GO" id="GO:0120159">
    <property type="term" value="F:rRNA pseudouridine synthase activity"/>
    <property type="evidence" value="ECO:0007669"/>
    <property type="project" value="UniProtKB-ARBA"/>
</dbReference>
<evidence type="ECO:0000256" key="1">
    <source>
        <dbReference type="ARBA" id="ARBA00000073"/>
    </source>
</evidence>
<dbReference type="CDD" id="cd02869">
    <property type="entry name" value="PseudoU_synth_RluA_like"/>
    <property type="match status" value="1"/>
</dbReference>
<dbReference type="CDD" id="cd00165">
    <property type="entry name" value="S4"/>
    <property type="match status" value="1"/>
</dbReference>
<dbReference type="InterPro" id="IPR006224">
    <property type="entry name" value="PsdUridine_synth_RluA-like_CS"/>
</dbReference>
<dbReference type="SUPFAM" id="SSF55174">
    <property type="entry name" value="Alpha-L RNA-binding motif"/>
    <property type="match status" value="1"/>
</dbReference>
<dbReference type="InterPro" id="IPR002942">
    <property type="entry name" value="S4_RNA-bd"/>
</dbReference>
<dbReference type="PROSITE" id="PS01129">
    <property type="entry name" value="PSI_RLU"/>
    <property type="match status" value="1"/>
</dbReference>
<proteinExistence type="inferred from homology"/>
<evidence type="ECO:0000256" key="3">
    <source>
        <dbReference type="ARBA" id="ARBA00023235"/>
    </source>
</evidence>
<dbReference type="PANTHER" id="PTHR21600:SF44">
    <property type="entry name" value="RIBOSOMAL LARGE SUBUNIT PSEUDOURIDINE SYNTHASE D"/>
    <property type="match status" value="1"/>
</dbReference>
<evidence type="ECO:0000256" key="2">
    <source>
        <dbReference type="ARBA" id="ARBA00010876"/>
    </source>
</evidence>
<dbReference type="Proteomes" id="UP000288603">
    <property type="component" value="Unassembled WGS sequence"/>
</dbReference>
<feature type="compositionally biased region" description="Polar residues" evidence="7">
    <location>
        <begin position="7"/>
        <end position="18"/>
    </location>
</feature>
<dbReference type="AlphaFoldDB" id="A0A3S4AJI6"/>
<dbReference type="Gene3D" id="3.30.2350.10">
    <property type="entry name" value="Pseudouridine synthase"/>
    <property type="match status" value="1"/>
</dbReference>
<feature type="domain" description="RNA-binding S4" evidence="8">
    <location>
        <begin position="65"/>
        <end position="123"/>
    </location>
</feature>
<protein>
    <recommendedName>
        <fullName evidence="6">Pseudouridine synthase</fullName>
        <ecNumber evidence="6">5.4.99.-</ecNumber>
    </recommendedName>
</protein>